<dbReference type="PANTHER" id="PTHR35176">
    <property type="entry name" value="HEME OXYGENASE HI_0854-RELATED"/>
    <property type="match status" value="1"/>
</dbReference>
<feature type="region of interest" description="Disordered" evidence="2">
    <location>
        <begin position="158"/>
        <end position="185"/>
    </location>
</feature>
<name>A0ABZ2TZE0_9ACTN</name>
<dbReference type="InterPro" id="IPR012349">
    <property type="entry name" value="Split_barrel_FMN-bd"/>
</dbReference>
<keyword evidence="5" id="KW-1185">Reference proteome</keyword>
<proteinExistence type="predicted"/>
<organism evidence="4 5">
    <name type="scientific">Gordonia hydrophobica</name>
    <dbReference type="NCBI Taxonomy" id="40516"/>
    <lineage>
        <taxon>Bacteria</taxon>
        <taxon>Bacillati</taxon>
        <taxon>Actinomycetota</taxon>
        <taxon>Actinomycetes</taxon>
        <taxon>Mycobacteriales</taxon>
        <taxon>Gordoniaceae</taxon>
        <taxon>Gordonia</taxon>
    </lineage>
</organism>
<feature type="compositionally biased region" description="Basic and acidic residues" evidence="2">
    <location>
        <begin position="158"/>
        <end position="167"/>
    </location>
</feature>
<accession>A0ABZ2TZE0</accession>
<reference evidence="4 5" key="1">
    <citation type="journal article" date="2023" name="Virus Evol.">
        <title>Computational host range prediction-The good, the bad, and the ugly.</title>
        <authorList>
            <person name="Howell A.A."/>
            <person name="Versoza C.J."/>
            <person name="Pfeifer S.P."/>
        </authorList>
    </citation>
    <scope>NUCLEOTIDE SEQUENCE [LARGE SCALE GENOMIC DNA]</scope>
    <source>
        <strain evidence="4 5">1610/1b</strain>
    </source>
</reference>
<dbReference type="EMBL" id="CP136137">
    <property type="protein sequence ID" value="WYY05759.1"/>
    <property type="molecule type" value="Genomic_DNA"/>
</dbReference>
<evidence type="ECO:0000313" key="5">
    <source>
        <dbReference type="Proteomes" id="UP001479933"/>
    </source>
</evidence>
<dbReference type="Pfam" id="PF01243">
    <property type="entry name" value="PNPOx_N"/>
    <property type="match status" value="1"/>
</dbReference>
<keyword evidence="1" id="KW-0560">Oxidoreductase</keyword>
<feature type="domain" description="Pyridoxamine 5'-phosphate oxidase N-terminal" evidence="3">
    <location>
        <begin position="29"/>
        <end position="116"/>
    </location>
</feature>
<dbReference type="PANTHER" id="PTHR35176:SF6">
    <property type="entry name" value="HEME OXYGENASE HI_0854-RELATED"/>
    <property type="match status" value="1"/>
</dbReference>
<dbReference type="Gene3D" id="2.30.110.10">
    <property type="entry name" value="Electron Transport, Fmn-binding Protein, Chain A"/>
    <property type="match status" value="1"/>
</dbReference>
<dbReference type="RefSeq" id="WP_084247347.1">
    <property type="nucleotide sequence ID" value="NZ_CP136137.1"/>
</dbReference>
<protein>
    <submittedName>
        <fullName evidence="4">Pyridoxamine 5'-phosphate oxidase family protein</fullName>
    </submittedName>
</protein>
<evidence type="ECO:0000259" key="3">
    <source>
        <dbReference type="Pfam" id="PF01243"/>
    </source>
</evidence>
<evidence type="ECO:0000313" key="4">
    <source>
        <dbReference type="EMBL" id="WYY05759.1"/>
    </source>
</evidence>
<evidence type="ECO:0000256" key="2">
    <source>
        <dbReference type="SAM" id="MobiDB-lite"/>
    </source>
</evidence>
<evidence type="ECO:0000256" key="1">
    <source>
        <dbReference type="ARBA" id="ARBA00023002"/>
    </source>
</evidence>
<dbReference type="SUPFAM" id="SSF50475">
    <property type="entry name" value="FMN-binding split barrel"/>
    <property type="match status" value="1"/>
</dbReference>
<sequence length="185" mass="19634">MTEPTAPGGQSRPGSTDIERLAHARLTAEAASALLAEQTECTFCFLDRDGAPAAVVLSFAVDDGRFWFTSVDGRVQVRGVQRDPRVSIVVSGTGTGARGRQMLAVKGHATVHRDIAGLGDKLDLLAMRLAPTHPEKFIDLLTSPRRLLIEVTPSETVASHDSRRLAGDGRGGPAPTREVDGRAAT</sequence>
<dbReference type="Proteomes" id="UP001479933">
    <property type="component" value="Chromosome"/>
</dbReference>
<dbReference type="InterPro" id="IPR052019">
    <property type="entry name" value="F420H2_bilvrd_red/Heme_oxyg"/>
</dbReference>
<dbReference type="InterPro" id="IPR011576">
    <property type="entry name" value="Pyridox_Oxase_N"/>
</dbReference>
<gene>
    <name evidence="4" type="ORF">RVF87_11760</name>
</gene>